<keyword evidence="4 8" id="KW-0436">Ligase</keyword>
<comment type="caution">
    <text evidence="11">The sequence shown here is derived from an EMBL/GenBank/DDBJ whole genome shotgun (WGS) entry which is preliminary data.</text>
</comment>
<name>A0ABV0EKQ4_9BURK</name>
<dbReference type="Gene3D" id="1.20.5.470">
    <property type="entry name" value="Single helix bin"/>
    <property type="match status" value="1"/>
</dbReference>
<proteinExistence type="inferred from homology"/>
<feature type="binding site" evidence="8">
    <location>
        <position position="180"/>
    </location>
    <ligand>
        <name>L-citrulline</name>
        <dbReference type="ChEBI" id="CHEBI:57743"/>
    </ligand>
</feature>
<keyword evidence="6 8" id="KW-0547">Nucleotide-binding</keyword>
<dbReference type="InterPro" id="IPR014729">
    <property type="entry name" value="Rossmann-like_a/b/a_fold"/>
</dbReference>
<feature type="binding site" evidence="8">
    <location>
        <position position="265"/>
    </location>
    <ligand>
        <name>L-citrulline</name>
        <dbReference type="ChEBI" id="CHEBI:57743"/>
    </ligand>
</feature>
<comment type="subunit">
    <text evidence="8">Homotetramer.</text>
</comment>
<feature type="binding site" evidence="8">
    <location>
        <position position="118"/>
    </location>
    <ligand>
        <name>ATP</name>
        <dbReference type="ChEBI" id="CHEBI:30616"/>
    </ligand>
</feature>
<organism evidence="11 12">
    <name type="scientific">Thiobacter aerophilum</name>
    <dbReference type="NCBI Taxonomy" id="3121275"/>
    <lineage>
        <taxon>Bacteria</taxon>
        <taxon>Pseudomonadati</taxon>
        <taxon>Pseudomonadota</taxon>
        <taxon>Betaproteobacteria</taxon>
        <taxon>Burkholderiales</taxon>
        <taxon>Thiobacteraceae</taxon>
        <taxon>Thiobacter</taxon>
    </lineage>
</organism>
<dbReference type="InterPro" id="IPR023434">
    <property type="entry name" value="Arginosuc_synth_type_1_subfam"/>
</dbReference>
<dbReference type="Proteomes" id="UP001482231">
    <property type="component" value="Unassembled WGS sequence"/>
</dbReference>
<dbReference type="NCBIfam" id="NF001770">
    <property type="entry name" value="PRK00509.1"/>
    <property type="match status" value="1"/>
</dbReference>
<keyword evidence="3 8" id="KW-0055">Arginine biosynthesis</keyword>
<dbReference type="CDD" id="cd01999">
    <property type="entry name" value="ASS"/>
    <property type="match status" value="1"/>
</dbReference>
<dbReference type="EC" id="6.3.4.5" evidence="2 8"/>
<gene>
    <name evidence="8" type="primary">argG</name>
    <name evidence="11" type="ORF">V6E02_12310</name>
</gene>
<dbReference type="NCBIfam" id="TIGR00032">
    <property type="entry name" value="argG"/>
    <property type="match status" value="1"/>
</dbReference>
<feature type="binding site" evidence="8">
    <location>
        <position position="125"/>
    </location>
    <ligand>
        <name>L-aspartate</name>
        <dbReference type="ChEBI" id="CHEBI:29991"/>
    </ligand>
</feature>
<comment type="catalytic activity">
    <reaction evidence="8">
        <text>L-citrulline + L-aspartate + ATP = 2-(N(omega)-L-arginino)succinate + AMP + diphosphate + H(+)</text>
        <dbReference type="Rhea" id="RHEA:10932"/>
        <dbReference type="ChEBI" id="CHEBI:15378"/>
        <dbReference type="ChEBI" id="CHEBI:29991"/>
        <dbReference type="ChEBI" id="CHEBI:30616"/>
        <dbReference type="ChEBI" id="CHEBI:33019"/>
        <dbReference type="ChEBI" id="CHEBI:57472"/>
        <dbReference type="ChEBI" id="CHEBI:57743"/>
        <dbReference type="ChEBI" id="CHEBI:456215"/>
        <dbReference type="EC" id="6.3.4.5"/>
    </reaction>
</comment>
<feature type="binding site" evidence="8">
    <location>
        <position position="189"/>
    </location>
    <ligand>
        <name>L-citrulline</name>
        <dbReference type="ChEBI" id="CHEBI:57743"/>
    </ligand>
</feature>
<feature type="binding site" evidence="8">
    <location>
        <position position="277"/>
    </location>
    <ligand>
        <name>L-citrulline</name>
        <dbReference type="ChEBI" id="CHEBI:57743"/>
    </ligand>
</feature>
<feature type="binding site" evidence="8">
    <location>
        <position position="93"/>
    </location>
    <ligand>
        <name>L-citrulline</name>
        <dbReference type="ChEBI" id="CHEBI:57743"/>
    </ligand>
</feature>
<dbReference type="Gene3D" id="3.90.1260.10">
    <property type="entry name" value="Argininosuccinate synthetase, chain A, domain 2"/>
    <property type="match status" value="1"/>
</dbReference>
<dbReference type="EMBL" id="JBAJEX010000015">
    <property type="protein sequence ID" value="MEO1767992.1"/>
    <property type="molecule type" value="Genomic_DNA"/>
</dbReference>
<dbReference type="InterPro" id="IPR048268">
    <property type="entry name" value="Arginosuc_syn_C"/>
</dbReference>
<dbReference type="InterPro" id="IPR001518">
    <property type="entry name" value="Arginosuc_synth"/>
</dbReference>
<dbReference type="PANTHER" id="PTHR11587">
    <property type="entry name" value="ARGININOSUCCINATE SYNTHASE"/>
    <property type="match status" value="1"/>
</dbReference>
<feature type="binding site" evidence="8">
    <location>
        <position position="124"/>
    </location>
    <ligand>
        <name>L-citrulline</name>
        <dbReference type="ChEBI" id="CHEBI:57743"/>
    </ligand>
</feature>
<comment type="similarity">
    <text evidence="8">Belongs to the argininosuccinate synthase family. Type 1 subfamily.</text>
</comment>
<evidence type="ECO:0000256" key="5">
    <source>
        <dbReference type="ARBA" id="ARBA00022605"/>
    </source>
</evidence>
<dbReference type="Pfam" id="PF20979">
    <property type="entry name" value="Arginosuc_syn_C"/>
    <property type="match status" value="1"/>
</dbReference>
<evidence type="ECO:0000313" key="12">
    <source>
        <dbReference type="Proteomes" id="UP001482231"/>
    </source>
</evidence>
<dbReference type="PROSITE" id="PS00564">
    <property type="entry name" value="ARGININOSUCCIN_SYN_1"/>
    <property type="match status" value="1"/>
</dbReference>
<keyword evidence="5 8" id="KW-0028">Amino-acid biosynthesis</keyword>
<dbReference type="InterPro" id="IPR048267">
    <property type="entry name" value="Arginosuc_syn_N"/>
</dbReference>
<protein>
    <recommendedName>
        <fullName evidence="2 8">Argininosuccinate synthase</fullName>
        <ecNumber evidence="2 8">6.3.4.5</ecNumber>
    </recommendedName>
    <alternativeName>
        <fullName evidence="8">Citrulline--aspartate ligase</fullName>
    </alternativeName>
</protein>
<dbReference type="Gene3D" id="3.40.50.620">
    <property type="entry name" value="HUPs"/>
    <property type="match status" value="1"/>
</dbReference>
<dbReference type="InterPro" id="IPR024074">
    <property type="entry name" value="AS_cat/multimer_dom_body"/>
</dbReference>
<dbReference type="InterPro" id="IPR018223">
    <property type="entry name" value="Arginosuc_synth_CS"/>
</dbReference>
<feature type="binding site" evidence="8">
    <location>
        <position position="120"/>
    </location>
    <ligand>
        <name>L-aspartate</name>
        <dbReference type="ChEBI" id="CHEBI:29991"/>
    </ligand>
</feature>
<feature type="binding site" evidence="8">
    <location>
        <position position="128"/>
    </location>
    <ligand>
        <name>L-citrulline</name>
        <dbReference type="ChEBI" id="CHEBI:57743"/>
    </ligand>
</feature>
<dbReference type="Pfam" id="PF00764">
    <property type="entry name" value="Arginosuc_synth"/>
    <property type="match status" value="1"/>
</dbReference>
<sequence length="405" mass="45661">MSTIRKVVLAYSGGLDTSVILKWLQDRYQCEVVTFTADIGQGEELEPAREKARKLGVKEIFIDDLREEFVRDFVFPMFRANTVYEGEYLLGTSIARPLIAKRLIEIAALTGADAIAHGATGKGNDQVRFELGAYALNPDIKIIAPWREWDLTSREKLLAYAEQHGIPVEMKHKAGGSPYSMDANLLHISYEGRHLENPAAEPEEDMWRWTVSPEKAPDEPEYVEIVFERGDPVALNGERLSPAALLAELNRLGGKHGIGRLDLVENRYVGMKSRGCYETPGGTILLKAHRAIESITLDREVAHLKDDLMPRYASLIYNGYWWSPERKALQALIDHTQEHVNGWVRLKLYKGSAMVVGRDSPTDSLFDPRIATFEDDQGAYNQGDATGFIRLNALRMRIAAKRKHR</sequence>
<evidence type="ECO:0000256" key="1">
    <source>
        <dbReference type="ARBA" id="ARBA00004967"/>
    </source>
</evidence>
<comment type="pathway">
    <text evidence="1 8">Amino-acid biosynthesis; L-arginine biosynthesis; L-arginine from L-ornithine and carbamoyl phosphate: step 2/3.</text>
</comment>
<dbReference type="SUPFAM" id="SSF52402">
    <property type="entry name" value="Adenine nucleotide alpha hydrolases-like"/>
    <property type="match status" value="1"/>
</dbReference>
<feature type="binding site" evidence="8">
    <location>
        <position position="88"/>
    </location>
    <ligand>
        <name>L-citrulline</name>
        <dbReference type="ChEBI" id="CHEBI:57743"/>
    </ligand>
</feature>
<evidence type="ECO:0000256" key="8">
    <source>
        <dbReference type="HAMAP-Rule" id="MF_00005"/>
    </source>
</evidence>
<feature type="domain" description="Arginosuccinate synthase-like N-terminal" evidence="9">
    <location>
        <begin position="6"/>
        <end position="167"/>
    </location>
</feature>
<evidence type="ECO:0000256" key="3">
    <source>
        <dbReference type="ARBA" id="ARBA00022571"/>
    </source>
</evidence>
<comment type="subcellular location">
    <subcellularLocation>
        <location evidence="8">Cytoplasm</location>
    </subcellularLocation>
</comment>
<evidence type="ECO:0000313" key="11">
    <source>
        <dbReference type="EMBL" id="MEO1767992.1"/>
    </source>
</evidence>
<dbReference type="SUPFAM" id="SSF69864">
    <property type="entry name" value="Argininosuccinate synthetase, C-terminal domain"/>
    <property type="match status" value="1"/>
</dbReference>
<feature type="domain" description="Arginosuccinate synthase C-terminal" evidence="10">
    <location>
        <begin position="179"/>
        <end position="398"/>
    </location>
</feature>
<evidence type="ECO:0000259" key="10">
    <source>
        <dbReference type="Pfam" id="PF20979"/>
    </source>
</evidence>
<feature type="binding site" evidence="8">
    <location>
        <position position="37"/>
    </location>
    <ligand>
        <name>ATP</name>
        <dbReference type="ChEBI" id="CHEBI:30616"/>
    </ligand>
</feature>
<evidence type="ECO:0000256" key="2">
    <source>
        <dbReference type="ARBA" id="ARBA00012286"/>
    </source>
</evidence>
<dbReference type="GO" id="GO:0004055">
    <property type="term" value="F:argininosuccinate synthase activity"/>
    <property type="evidence" value="ECO:0007669"/>
    <property type="project" value="UniProtKB-EC"/>
</dbReference>
<dbReference type="PROSITE" id="PS00565">
    <property type="entry name" value="ARGININOSUCCIN_SYN_2"/>
    <property type="match status" value="1"/>
</dbReference>
<dbReference type="RefSeq" id="WP_347309104.1">
    <property type="nucleotide sequence ID" value="NZ_JBAJEX010000015.1"/>
</dbReference>
<evidence type="ECO:0000256" key="6">
    <source>
        <dbReference type="ARBA" id="ARBA00022741"/>
    </source>
</evidence>
<feature type="binding site" evidence="8">
    <location>
        <position position="124"/>
    </location>
    <ligand>
        <name>L-aspartate</name>
        <dbReference type="ChEBI" id="CHEBI:29991"/>
    </ligand>
</feature>
<evidence type="ECO:0000256" key="7">
    <source>
        <dbReference type="ARBA" id="ARBA00022840"/>
    </source>
</evidence>
<keyword evidence="8" id="KW-0963">Cytoplasm</keyword>
<feature type="binding site" evidence="8">
    <location>
        <begin position="10"/>
        <end position="18"/>
    </location>
    <ligand>
        <name>ATP</name>
        <dbReference type="ChEBI" id="CHEBI:30616"/>
    </ligand>
</feature>
<dbReference type="PANTHER" id="PTHR11587:SF2">
    <property type="entry name" value="ARGININOSUCCINATE SYNTHASE"/>
    <property type="match status" value="1"/>
</dbReference>
<keyword evidence="12" id="KW-1185">Reference proteome</keyword>
<reference evidence="11 12" key="1">
    <citation type="submission" date="2024-02" db="EMBL/GenBank/DDBJ databases">
        <title>New thermophilic sulfur-oxidizing bacteria from a hot springs of the Uzon caldera (Kamchatka, Russia).</title>
        <authorList>
            <person name="Dukat A.M."/>
            <person name="Elcheninov A.G."/>
            <person name="Frolov E.N."/>
        </authorList>
    </citation>
    <scope>NUCLEOTIDE SEQUENCE [LARGE SCALE GENOMIC DNA]</scope>
    <source>
        <strain evidence="11 12">AK1</strain>
    </source>
</reference>
<evidence type="ECO:0000256" key="4">
    <source>
        <dbReference type="ARBA" id="ARBA00022598"/>
    </source>
</evidence>
<accession>A0ABV0EKQ4</accession>
<keyword evidence="7 8" id="KW-0067">ATP-binding</keyword>
<evidence type="ECO:0000259" key="9">
    <source>
        <dbReference type="Pfam" id="PF00764"/>
    </source>
</evidence>
<dbReference type="HAMAP" id="MF_00005">
    <property type="entry name" value="Arg_succ_synth_type1"/>
    <property type="match status" value="1"/>
</dbReference>